<dbReference type="AlphaFoldDB" id="A0A8H6PFB7"/>
<dbReference type="PANTHER" id="PTHR43301:SF7">
    <property type="entry name" value="ARABINAN ENDO-1,5-ALPHA-L-ARABINOSIDASE C"/>
    <property type="match status" value="1"/>
</dbReference>
<gene>
    <name evidence="12" type="ORF">CNMCM5793_003703</name>
</gene>
<sequence length="761" mass="86192">MYLYTLILLFLASVNVNAYADPGPCSGDCWTHDPGLYQRKSDGRYFRFATGGGIHIASADSLEGPWTDDGYVMPGGSIINLEGRTNLWAPDLHYRDGTYYLYYSVSSLGSQNSAIGVATSRTMEAGSWTDHGSTGVESTPASPYNTIDANWIAVGGTQYMNFGSYWNNLFQVEMANGLRVSGATPHQIAYNASGIHRQEAAFMFERNNYFYLTFSGGIALGYNDTWPAPGEEYHISICRSTSATGGFVDKNGVSCLNSGGTLLLASHDYVYGPGGQGILNDPRKGLVLYYHYADTRIGRAVADYQFGWNQLRCSRRLFDIVYPCTFHSIELAEYCTSDLSWLIHFFLREQKACLSVESLVLGRPIPCSKRHVHSRDLSTIDDEIVAEVDELVNYYTGWTIWRKELRRSDNCDAWLALMLYILVNLRSIEWLWVESKTRYAAKLVDEVILRRDQFQGSGPLGKLEKVLLKGTGRRAGMIGLKKILPFVYLPSLHVFSAQMVKDFEWFLPETKKGLCSSTVTHLELRQSTTRAGFARLIKLCTGLRSFKYYYEPGPFMFERTATVIAQLETRKETLETLCLDSDSYSMLQGFERQHQWVGSLRGFWRLRNLQLQMVHFFHDGQLLPPRRVVDLLPPSLETLCISGWWRENEAVMLAEMISLVHARDEFPHLSEVVIKGRFLTKVLSPGEIVNYQTWPQPLPIIDGRTFEDSILEATAPLRSSCEKIGVFFSIKDYEVDARVQGYEDSPIPDLRPLFRQGSIWV</sequence>
<dbReference type="InterPro" id="IPR050727">
    <property type="entry name" value="GH43_arabinanases"/>
</dbReference>
<comment type="similarity">
    <text evidence="2">Belongs to the glycosyl hydrolase 43 family.</text>
</comment>
<keyword evidence="3" id="KW-0858">Xylan degradation</keyword>
<dbReference type="CDD" id="cd18831">
    <property type="entry name" value="GH43_AnAbnA-like"/>
    <property type="match status" value="1"/>
</dbReference>
<dbReference type="SUPFAM" id="SSF75005">
    <property type="entry name" value="Arabinanase/levansucrase/invertase"/>
    <property type="match status" value="1"/>
</dbReference>
<accession>A0A8H6PFB7</accession>
<comment type="function">
    <text evidence="7">Endo-1,5-alpha-L-arabinanase involved in degradation of pectin. Its preferred substrate is linear 1,5-alpha-L-arabinan.</text>
</comment>
<evidence type="ECO:0000313" key="12">
    <source>
        <dbReference type="EMBL" id="KAF7128794.1"/>
    </source>
</evidence>
<evidence type="ECO:0000259" key="11">
    <source>
        <dbReference type="Pfam" id="PF24969"/>
    </source>
</evidence>
<evidence type="ECO:0000256" key="5">
    <source>
        <dbReference type="ARBA" id="ARBA00022801"/>
    </source>
</evidence>
<keyword evidence="6" id="KW-0326">Glycosidase</keyword>
<evidence type="ECO:0000256" key="3">
    <source>
        <dbReference type="ARBA" id="ARBA00022651"/>
    </source>
</evidence>
<evidence type="ECO:0000256" key="2">
    <source>
        <dbReference type="ARBA" id="ARBA00009865"/>
    </source>
</evidence>
<evidence type="ECO:0000256" key="8">
    <source>
        <dbReference type="PIRSR" id="PIRSR606710-1"/>
    </source>
</evidence>
<feature type="domain" description="Leucine-rich repeat" evidence="11">
    <location>
        <begin position="481"/>
        <end position="674"/>
    </location>
</feature>
<feature type="active site" description="Proton donor" evidence="8">
    <location>
        <position position="199"/>
    </location>
</feature>
<name>A0A8H6PFB7_9EURO</name>
<feature type="active site" description="Proton acceptor" evidence="8">
    <location>
        <position position="33"/>
    </location>
</feature>
<dbReference type="GO" id="GO:0004553">
    <property type="term" value="F:hydrolase activity, hydrolyzing O-glycosyl compounds"/>
    <property type="evidence" value="ECO:0007669"/>
    <property type="project" value="InterPro"/>
</dbReference>
<comment type="caution">
    <text evidence="12">The sequence shown here is derived from an EMBL/GenBank/DDBJ whole genome shotgun (WGS) entry which is preliminary data.</text>
</comment>
<dbReference type="InterPro" id="IPR006710">
    <property type="entry name" value="Glyco_hydro_43"/>
</dbReference>
<evidence type="ECO:0000313" key="13">
    <source>
        <dbReference type="Proteomes" id="UP000630445"/>
    </source>
</evidence>
<proteinExistence type="inferred from homology"/>
<feature type="chain" id="PRO_5034917498" description="Leucine-rich repeat domain-containing protein" evidence="10">
    <location>
        <begin position="21"/>
        <end position="761"/>
    </location>
</feature>
<protein>
    <recommendedName>
        <fullName evidence="11">Leucine-rich repeat domain-containing protein</fullName>
    </recommendedName>
</protein>
<dbReference type="OrthoDB" id="5130616at2759"/>
<reference evidence="12" key="1">
    <citation type="submission" date="2020-06" db="EMBL/GenBank/DDBJ databases">
        <title>Draft genome sequences of strains closely related to Aspergillus parafelis and Aspergillus hiratsukae.</title>
        <authorList>
            <person name="Dos Santos R.A.C."/>
            <person name="Rivero-Menendez O."/>
            <person name="Steenwyk J.L."/>
            <person name="Mead M.E."/>
            <person name="Goldman G.H."/>
            <person name="Alastruey-Izquierdo A."/>
            <person name="Rokas A."/>
        </authorList>
    </citation>
    <scope>NUCLEOTIDE SEQUENCE</scope>
    <source>
        <strain evidence="12">CNM-CM5793</strain>
    </source>
</reference>
<keyword evidence="5" id="KW-0378">Hydrolase</keyword>
<dbReference type="Pfam" id="PF04616">
    <property type="entry name" value="Glyco_hydro_43"/>
    <property type="match status" value="1"/>
</dbReference>
<dbReference type="Proteomes" id="UP000630445">
    <property type="component" value="Unassembled WGS sequence"/>
</dbReference>
<keyword evidence="3" id="KW-0624">Polysaccharide degradation</keyword>
<evidence type="ECO:0000256" key="9">
    <source>
        <dbReference type="PIRSR" id="PIRSR606710-2"/>
    </source>
</evidence>
<dbReference type="EMBL" id="JACBAD010001898">
    <property type="protein sequence ID" value="KAF7128794.1"/>
    <property type="molecule type" value="Genomic_DNA"/>
</dbReference>
<organism evidence="12 13">
    <name type="scientific">Aspergillus hiratsukae</name>
    <dbReference type="NCBI Taxonomy" id="1194566"/>
    <lineage>
        <taxon>Eukaryota</taxon>
        <taxon>Fungi</taxon>
        <taxon>Dikarya</taxon>
        <taxon>Ascomycota</taxon>
        <taxon>Pezizomycotina</taxon>
        <taxon>Eurotiomycetes</taxon>
        <taxon>Eurotiomycetidae</taxon>
        <taxon>Eurotiales</taxon>
        <taxon>Aspergillaceae</taxon>
        <taxon>Aspergillus</taxon>
        <taxon>Aspergillus subgen. Fumigati</taxon>
    </lineage>
</organism>
<evidence type="ECO:0000256" key="6">
    <source>
        <dbReference type="ARBA" id="ARBA00023295"/>
    </source>
</evidence>
<feature type="signal peptide" evidence="10">
    <location>
        <begin position="1"/>
        <end position="20"/>
    </location>
</feature>
<dbReference type="GO" id="GO:0045493">
    <property type="term" value="P:xylan catabolic process"/>
    <property type="evidence" value="ECO:0007669"/>
    <property type="project" value="UniProtKB-KW"/>
</dbReference>
<comment type="pathway">
    <text evidence="1">Glycan metabolism; L-arabinan degradation.</text>
</comment>
<evidence type="ECO:0000256" key="7">
    <source>
        <dbReference type="ARBA" id="ARBA00025221"/>
    </source>
</evidence>
<evidence type="ECO:0000256" key="1">
    <source>
        <dbReference type="ARBA" id="ARBA00004834"/>
    </source>
</evidence>
<dbReference type="PANTHER" id="PTHR43301">
    <property type="entry name" value="ARABINAN ENDO-1,5-ALPHA-L-ARABINOSIDASE"/>
    <property type="match status" value="1"/>
</dbReference>
<evidence type="ECO:0000256" key="4">
    <source>
        <dbReference type="ARBA" id="ARBA00022729"/>
    </source>
</evidence>
<dbReference type="Gene3D" id="2.115.10.20">
    <property type="entry name" value="Glycosyl hydrolase domain, family 43"/>
    <property type="match status" value="1"/>
</dbReference>
<dbReference type="InterPro" id="IPR056867">
    <property type="entry name" value="LRR_15"/>
</dbReference>
<evidence type="ECO:0000256" key="10">
    <source>
        <dbReference type="SAM" id="SignalP"/>
    </source>
</evidence>
<dbReference type="InterPro" id="IPR023296">
    <property type="entry name" value="Glyco_hydro_beta-prop_sf"/>
</dbReference>
<feature type="site" description="Important for catalytic activity, responsible for pKa modulation of the active site Glu and correct orientation of both the proton donor and substrate" evidence="9">
    <location>
        <position position="148"/>
    </location>
</feature>
<keyword evidence="4 10" id="KW-0732">Signal</keyword>
<dbReference type="Pfam" id="PF24969">
    <property type="entry name" value="LRR_15"/>
    <property type="match status" value="1"/>
</dbReference>
<keyword evidence="3" id="KW-0119">Carbohydrate metabolism</keyword>
<keyword evidence="13" id="KW-1185">Reference proteome</keyword>